<dbReference type="SUPFAM" id="SSF53448">
    <property type="entry name" value="Nucleotide-diphospho-sugar transferases"/>
    <property type="match status" value="1"/>
</dbReference>
<proteinExistence type="predicted"/>
<keyword evidence="1" id="KW-0808">Transferase</keyword>
<dbReference type="OrthoDB" id="9798250at2"/>
<dbReference type="Pfam" id="PF09837">
    <property type="entry name" value="DUF2064"/>
    <property type="match status" value="1"/>
</dbReference>
<dbReference type="GO" id="GO:0016740">
    <property type="term" value="F:transferase activity"/>
    <property type="evidence" value="ECO:0007669"/>
    <property type="project" value="UniProtKB-KW"/>
</dbReference>
<dbReference type="InterPro" id="IPR018641">
    <property type="entry name" value="Trfase_1_rSAM/seldom-assoc"/>
</dbReference>
<dbReference type="PANTHER" id="PTHR36529:SF1">
    <property type="entry name" value="GLYCOSYLTRANSFERASE"/>
    <property type="match status" value="1"/>
</dbReference>
<dbReference type="Proteomes" id="UP000223913">
    <property type="component" value="Unassembled WGS sequence"/>
</dbReference>
<dbReference type="InterPro" id="IPR029044">
    <property type="entry name" value="Nucleotide-diphossugar_trans"/>
</dbReference>
<dbReference type="PANTHER" id="PTHR36529">
    <property type="entry name" value="SLL1095 PROTEIN"/>
    <property type="match status" value="1"/>
</dbReference>
<protein>
    <submittedName>
        <fullName evidence="1">Glycosyltransferase</fullName>
    </submittedName>
</protein>
<accession>A0A2D0N088</accession>
<evidence type="ECO:0000313" key="1">
    <source>
        <dbReference type="EMBL" id="PHN01924.1"/>
    </source>
</evidence>
<sequence>MKQDALLIFIRNPELGKVKTRLAKDLGDEAALGIYHQLLGHTRRIALSVPVERYLFYSNFIDRKDGWPEPDFKKYLQPPGDLGDRMLKAFDQALADCEAAVIVGSDCPGLSTDILQTAFTQLQQNDFVIGPALDGGYYLLGMKKLAPQLFLDMTWSTDQVFSDTTARMEHLGASYYVLPALSDIDYAEDWEQHGPLIDRE</sequence>
<reference evidence="1 2" key="1">
    <citation type="submission" date="2017-10" db="EMBL/GenBank/DDBJ databases">
        <title>The draft genome sequence of Lewinella nigricans NBRC 102662.</title>
        <authorList>
            <person name="Wang K."/>
        </authorList>
    </citation>
    <scope>NUCLEOTIDE SEQUENCE [LARGE SCALE GENOMIC DNA]</scope>
    <source>
        <strain evidence="1 2">NBRC 102662</strain>
    </source>
</reference>
<dbReference type="EMBL" id="PDUD01000047">
    <property type="protein sequence ID" value="PHN01924.1"/>
    <property type="molecule type" value="Genomic_DNA"/>
</dbReference>
<evidence type="ECO:0000313" key="2">
    <source>
        <dbReference type="Proteomes" id="UP000223913"/>
    </source>
</evidence>
<organism evidence="1 2">
    <name type="scientific">Flavilitoribacter nigricans (strain ATCC 23147 / DSM 23189 / NBRC 102662 / NCIMB 1420 / SS-2)</name>
    <name type="common">Lewinella nigricans</name>
    <dbReference type="NCBI Taxonomy" id="1122177"/>
    <lineage>
        <taxon>Bacteria</taxon>
        <taxon>Pseudomonadati</taxon>
        <taxon>Bacteroidota</taxon>
        <taxon>Saprospiria</taxon>
        <taxon>Saprospirales</taxon>
        <taxon>Lewinellaceae</taxon>
        <taxon>Flavilitoribacter</taxon>
    </lineage>
</organism>
<name>A0A2D0N088_FLAN2</name>
<dbReference type="RefSeq" id="WP_099154658.1">
    <property type="nucleotide sequence ID" value="NZ_PDUD01000047.1"/>
</dbReference>
<dbReference type="NCBIfam" id="TIGR04282">
    <property type="entry name" value="glyco_like_cofC"/>
    <property type="match status" value="1"/>
</dbReference>
<comment type="caution">
    <text evidence="1">The sequence shown here is derived from an EMBL/GenBank/DDBJ whole genome shotgun (WGS) entry which is preliminary data.</text>
</comment>
<dbReference type="AlphaFoldDB" id="A0A2D0N088"/>
<gene>
    <name evidence="1" type="ORF">CRP01_34600</name>
</gene>
<dbReference type="Gene3D" id="3.90.550.10">
    <property type="entry name" value="Spore Coat Polysaccharide Biosynthesis Protein SpsA, Chain A"/>
    <property type="match status" value="1"/>
</dbReference>
<keyword evidence="2" id="KW-1185">Reference proteome</keyword>